<evidence type="ECO:0000256" key="4">
    <source>
        <dbReference type="ARBA" id="ARBA00023242"/>
    </source>
</evidence>
<feature type="domain" description="RST" evidence="6">
    <location>
        <begin position="215"/>
        <end position="286"/>
    </location>
</feature>
<dbReference type="InterPro" id="IPR012317">
    <property type="entry name" value="Poly(ADP-ribose)pol_cat_dom"/>
</dbReference>
<dbReference type="GeneID" id="101508474"/>
<evidence type="ECO:0000256" key="2">
    <source>
        <dbReference type="ARBA" id="ARBA00022473"/>
    </source>
</evidence>
<evidence type="ECO:0000256" key="1">
    <source>
        <dbReference type="ARBA" id="ARBA00004123"/>
    </source>
</evidence>
<evidence type="ECO:0000313" key="7">
    <source>
        <dbReference type="Proteomes" id="UP000087171"/>
    </source>
</evidence>
<dbReference type="eggNOG" id="ENOG502QWND">
    <property type="taxonomic scope" value="Eukaryota"/>
</dbReference>
<dbReference type="OrthoDB" id="6133115at2759"/>
<sequence length="286" mass="32239">MYPIEKLTCKGLMNIVEEESEEYEFVKKGFVKGMGFMGHVTNVMAIHKNNVSSSLVRQARLDSFHIFSKAVSIKCGGDANVKCAWYGGSLDELIEIVSIGFTGCHIHVEDDESHGVGISLFSANFSIDSAMCTVVDENGLRHVMLCKVILGNVENVPADSKQSQPSCKKYDTGVDDISAPTKYIIWTAFMNSHIHPDYIISFNYNNYIKDTFWTIKPGSQYVMFPNLVARVSNHLSPSKMCSLLKSYWNYKEEKIRREIWIKRVRKIVGDDGLLHSVITHGDLQPL</sequence>
<dbReference type="PROSITE" id="PS51879">
    <property type="entry name" value="RST"/>
    <property type="match status" value="1"/>
</dbReference>
<dbReference type="STRING" id="3827.A0A1S2YGD4"/>
<dbReference type="Proteomes" id="UP000087171">
    <property type="component" value="Chromosome Ca6"/>
</dbReference>
<reference evidence="8" key="2">
    <citation type="submission" date="2025-08" db="UniProtKB">
        <authorList>
            <consortium name="RefSeq"/>
        </authorList>
    </citation>
    <scope>IDENTIFICATION</scope>
    <source>
        <tissue evidence="8">Etiolated seedlings</tissue>
    </source>
</reference>
<dbReference type="AlphaFoldDB" id="A0A1S2YGD4"/>
<dbReference type="PANTHER" id="PTHR32263:SF14">
    <property type="entry name" value="INACTIVE POLY [ADP-RIBOSE] POLYMERASE SRO2-RELATED"/>
    <property type="match status" value="1"/>
</dbReference>
<dbReference type="PROSITE" id="PS51059">
    <property type="entry name" value="PARP_CATALYTIC"/>
    <property type="match status" value="1"/>
</dbReference>
<gene>
    <name evidence="8" type="primary">LOC101508474</name>
</gene>
<dbReference type="InterPro" id="IPR022003">
    <property type="entry name" value="RST"/>
</dbReference>
<dbReference type="SUPFAM" id="SSF56399">
    <property type="entry name" value="ADP-ribosylation"/>
    <property type="match status" value="1"/>
</dbReference>
<dbReference type="Pfam" id="PF12174">
    <property type="entry name" value="RST"/>
    <property type="match status" value="1"/>
</dbReference>
<dbReference type="Gene3D" id="3.90.228.10">
    <property type="match status" value="1"/>
</dbReference>
<evidence type="ECO:0000259" key="6">
    <source>
        <dbReference type="PROSITE" id="PS51879"/>
    </source>
</evidence>
<keyword evidence="3" id="KW-0346">Stress response</keyword>
<dbReference type="KEGG" id="cam:101508474"/>
<evidence type="ECO:0000256" key="3">
    <source>
        <dbReference type="ARBA" id="ARBA00023016"/>
    </source>
</evidence>
<keyword evidence="2" id="KW-0217">Developmental protein</keyword>
<feature type="domain" description="PARP catalytic" evidence="5">
    <location>
        <begin position="1"/>
        <end position="229"/>
    </location>
</feature>
<dbReference type="PANTHER" id="PTHR32263">
    <property type="entry name" value="INACTIVE POLY [ADP-RIBOSE] POLYMERASE SRO4-RELATED"/>
    <property type="match status" value="1"/>
</dbReference>
<dbReference type="InterPro" id="IPR044964">
    <property type="entry name" value="RCD1/SRO1-5"/>
</dbReference>
<dbReference type="GO" id="GO:0005634">
    <property type="term" value="C:nucleus"/>
    <property type="evidence" value="ECO:0007669"/>
    <property type="project" value="UniProtKB-SubCell"/>
</dbReference>
<evidence type="ECO:0000313" key="8">
    <source>
        <dbReference type="RefSeq" id="XP_004504414.1"/>
    </source>
</evidence>
<dbReference type="RefSeq" id="XP_004504414.1">
    <property type="nucleotide sequence ID" value="XM_004504357.3"/>
</dbReference>
<organism evidence="7 8">
    <name type="scientific">Cicer arietinum</name>
    <name type="common">Chickpea</name>
    <name type="synonym">Garbanzo</name>
    <dbReference type="NCBI Taxonomy" id="3827"/>
    <lineage>
        <taxon>Eukaryota</taxon>
        <taxon>Viridiplantae</taxon>
        <taxon>Streptophyta</taxon>
        <taxon>Embryophyta</taxon>
        <taxon>Tracheophyta</taxon>
        <taxon>Spermatophyta</taxon>
        <taxon>Magnoliopsida</taxon>
        <taxon>eudicotyledons</taxon>
        <taxon>Gunneridae</taxon>
        <taxon>Pentapetalae</taxon>
        <taxon>rosids</taxon>
        <taxon>fabids</taxon>
        <taxon>Fabales</taxon>
        <taxon>Fabaceae</taxon>
        <taxon>Papilionoideae</taxon>
        <taxon>50 kb inversion clade</taxon>
        <taxon>NPAAA clade</taxon>
        <taxon>Hologalegina</taxon>
        <taxon>IRL clade</taxon>
        <taxon>Cicereae</taxon>
        <taxon>Cicer</taxon>
    </lineage>
</organism>
<protein>
    <submittedName>
        <fullName evidence="8">Probable inactive poly [ADP-ribose] polymerase SRO2</fullName>
    </submittedName>
</protein>
<accession>A0A1S2YGD4</accession>
<keyword evidence="7" id="KW-1185">Reference proteome</keyword>
<proteinExistence type="predicted"/>
<reference evidence="7" key="1">
    <citation type="journal article" date="2013" name="Nat. Biotechnol.">
        <title>Draft genome sequence of chickpea (Cicer arietinum) provides a resource for trait improvement.</title>
        <authorList>
            <person name="Varshney R.K."/>
            <person name="Song C."/>
            <person name="Saxena R.K."/>
            <person name="Azam S."/>
            <person name="Yu S."/>
            <person name="Sharpe A.G."/>
            <person name="Cannon S."/>
            <person name="Baek J."/>
            <person name="Rosen B.D."/>
            <person name="Tar'an B."/>
            <person name="Millan T."/>
            <person name="Zhang X."/>
            <person name="Ramsay L.D."/>
            <person name="Iwata A."/>
            <person name="Wang Y."/>
            <person name="Nelson W."/>
            <person name="Farmer A.D."/>
            <person name="Gaur P.M."/>
            <person name="Soderlund C."/>
            <person name="Penmetsa R.V."/>
            <person name="Xu C."/>
            <person name="Bharti A.K."/>
            <person name="He W."/>
            <person name="Winter P."/>
            <person name="Zhao S."/>
            <person name="Hane J.K."/>
            <person name="Carrasquilla-Garcia N."/>
            <person name="Condie J.A."/>
            <person name="Upadhyaya H.D."/>
            <person name="Luo M.C."/>
            <person name="Thudi M."/>
            <person name="Gowda C.L."/>
            <person name="Singh N.P."/>
            <person name="Lichtenzveig J."/>
            <person name="Gali K.K."/>
            <person name="Rubio J."/>
            <person name="Nadarajan N."/>
            <person name="Dolezel J."/>
            <person name="Bansal K.C."/>
            <person name="Xu X."/>
            <person name="Edwards D."/>
            <person name="Zhang G."/>
            <person name="Kahl G."/>
            <person name="Gil J."/>
            <person name="Singh K.B."/>
            <person name="Datta S.K."/>
            <person name="Jackson S.A."/>
            <person name="Wang J."/>
            <person name="Cook D.R."/>
        </authorList>
    </citation>
    <scope>NUCLEOTIDE SEQUENCE [LARGE SCALE GENOMIC DNA]</scope>
    <source>
        <strain evidence="7">cv. CDC Frontier</strain>
    </source>
</reference>
<keyword evidence="4" id="KW-0539">Nucleus</keyword>
<dbReference type="GO" id="GO:0003950">
    <property type="term" value="F:NAD+ poly-ADP-ribosyltransferase activity"/>
    <property type="evidence" value="ECO:0007669"/>
    <property type="project" value="InterPro"/>
</dbReference>
<name>A0A1S2YGD4_CICAR</name>
<evidence type="ECO:0000259" key="5">
    <source>
        <dbReference type="PROSITE" id="PS51059"/>
    </source>
</evidence>
<dbReference type="PaxDb" id="3827-XP_004504414.1"/>
<comment type="subcellular location">
    <subcellularLocation>
        <location evidence="1">Nucleus</location>
    </subcellularLocation>
</comment>